<reference evidence="5 6" key="1">
    <citation type="journal article" date="2021" name="Hortic Res">
        <title>The domestication of Cucurbita argyrosperma as revealed by the genome of its wild relative.</title>
        <authorList>
            <person name="Barrera-Redondo J."/>
            <person name="Sanchez-de la Vega G."/>
            <person name="Aguirre-Liguori J.A."/>
            <person name="Castellanos-Morales G."/>
            <person name="Gutierrez-Guerrero Y.T."/>
            <person name="Aguirre-Dugua X."/>
            <person name="Aguirre-Planter E."/>
            <person name="Tenaillon M.I."/>
            <person name="Lira-Saade R."/>
            <person name="Eguiarte L.E."/>
        </authorList>
    </citation>
    <scope>NUCLEOTIDE SEQUENCE [LARGE SCALE GENOMIC DNA]</scope>
    <source>
        <strain evidence="5">JBR-2021</strain>
    </source>
</reference>
<evidence type="ECO:0000256" key="2">
    <source>
        <dbReference type="ARBA" id="ARBA00022679"/>
    </source>
</evidence>
<accession>A0AAV6MJ08</accession>
<evidence type="ECO:0000313" key="5">
    <source>
        <dbReference type="EMBL" id="KAG6582204.1"/>
    </source>
</evidence>
<dbReference type="GO" id="GO:0016407">
    <property type="term" value="F:acetyltransferase activity"/>
    <property type="evidence" value="ECO:0007669"/>
    <property type="project" value="TreeGrafter"/>
</dbReference>
<evidence type="ECO:0000259" key="4">
    <source>
        <dbReference type="Pfam" id="PF00198"/>
    </source>
</evidence>
<keyword evidence="3 5" id="KW-0012">Acyltransferase</keyword>
<comment type="cofactor">
    <cofactor evidence="1">
        <name>(R)-lipoate</name>
        <dbReference type="ChEBI" id="CHEBI:83088"/>
    </cofactor>
</comment>
<dbReference type="EMBL" id="JAGKQH010000014">
    <property type="protein sequence ID" value="KAG6582204.1"/>
    <property type="molecule type" value="Genomic_DNA"/>
</dbReference>
<feature type="non-terminal residue" evidence="5">
    <location>
        <position position="1"/>
    </location>
</feature>
<dbReference type="PANTHER" id="PTHR43178">
    <property type="entry name" value="DIHYDROLIPOAMIDE ACETYLTRANSFERASE COMPONENT OF PYRUVATE DEHYDROGENASE COMPLEX"/>
    <property type="match status" value="1"/>
</dbReference>
<dbReference type="AlphaFoldDB" id="A0AAV6MJ08"/>
<comment type="caution">
    <text evidence="5">The sequence shown here is derived from an EMBL/GenBank/DDBJ whole genome shotgun (WGS) entry which is preliminary data.</text>
</comment>
<keyword evidence="2" id="KW-0808">Transferase</keyword>
<dbReference type="Proteomes" id="UP000685013">
    <property type="component" value="Chromosome 14"/>
</dbReference>
<evidence type="ECO:0000256" key="3">
    <source>
        <dbReference type="ARBA" id="ARBA00023315"/>
    </source>
</evidence>
<evidence type="ECO:0000256" key="1">
    <source>
        <dbReference type="ARBA" id="ARBA00001938"/>
    </source>
</evidence>
<dbReference type="PANTHER" id="PTHR43178:SF14">
    <property type="entry name" value="LIPOAMIDE ACYLTRANSFERASE COMPONENT OF BRANCHED-CHAIN ALPHA-KETO ACID DEHYDROGENASE COMPLEX, MITOCHONDRIAL"/>
    <property type="match status" value="1"/>
</dbReference>
<protein>
    <submittedName>
        <fullName evidence="5">Lipoamide acyltransferase component of branched-chain alpha-keto acid dehydrogenase complex</fullName>
    </submittedName>
</protein>
<dbReference type="GO" id="GO:0005739">
    <property type="term" value="C:mitochondrion"/>
    <property type="evidence" value="ECO:0007669"/>
    <property type="project" value="TreeGrafter"/>
</dbReference>
<dbReference type="InterPro" id="IPR050743">
    <property type="entry name" value="2-oxoacid_DH_E2_comp"/>
</dbReference>
<proteinExistence type="predicted"/>
<name>A0AAV6MJ08_9ROSI</name>
<keyword evidence="6" id="KW-1185">Reference proteome</keyword>
<organism evidence="5 6">
    <name type="scientific">Cucurbita argyrosperma subsp. sororia</name>
    <dbReference type="NCBI Taxonomy" id="37648"/>
    <lineage>
        <taxon>Eukaryota</taxon>
        <taxon>Viridiplantae</taxon>
        <taxon>Streptophyta</taxon>
        <taxon>Embryophyta</taxon>
        <taxon>Tracheophyta</taxon>
        <taxon>Spermatophyta</taxon>
        <taxon>Magnoliopsida</taxon>
        <taxon>eudicotyledons</taxon>
        <taxon>Gunneridae</taxon>
        <taxon>Pentapetalae</taxon>
        <taxon>rosids</taxon>
        <taxon>fabids</taxon>
        <taxon>Cucurbitales</taxon>
        <taxon>Cucurbitaceae</taxon>
        <taxon>Cucurbiteae</taxon>
        <taxon>Cucurbita</taxon>
    </lineage>
</organism>
<evidence type="ECO:0000313" key="6">
    <source>
        <dbReference type="Proteomes" id="UP000685013"/>
    </source>
</evidence>
<gene>
    <name evidence="5" type="primary">BCE2</name>
    <name evidence="5" type="ORF">SDJN03_22206</name>
</gene>
<dbReference type="GO" id="GO:0031405">
    <property type="term" value="F:lipoic acid binding"/>
    <property type="evidence" value="ECO:0007669"/>
    <property type="project" value="TreeGrafter"/>
</dbReference>
<dbReference type="Pfam" id="PF00198">
    <property type="entry name" value="2-oxoacid_dh"/>
    <property type="match status" value="1"/>
</dbReference>
<feature type="domain" description="2-oxoacid dehydrogenase acyltransferase catalytic" evidence="4">
    <location>
        <begin position="43"/>
        <end position="105"/>
    </location>
</feature>
<sequence>MPPSSLASLRRWRYNYFLSQRSFHAYNNSQWITSLALNIYPAVQSVIAVGRIKKVPQIADDGGVYPTSITTVNIGANHRRVLDGATVAKFCNEWKRFIENPELLTLHEMK</sequence>
<dbReference type="InterPro" id="IPR001078">
    <property type="entry name" value="2-oxoacid_DH_actylTfrase"/>
</dbReference>